<dbReference type="SUPFAM" id="SSF50129">
    <property type="entry name" value="GroES-like"/>
    <property type="match status" value="1"/>
</dbReference>
<reference evidence="2" key="1">
    <citation type="submission" date="2024-05" db="EMBL/GenBank/DDBJ databases">
        <title>Whole genome shotgun sequence of Streptomyces hygroscopicus NBRC 113678.</title>
        <authorList>
            <person name="Komaki H."/>
            <person name="Tamura T."/>
        </authorList>
    </citation>
    <scope>NUCLEOTIDE SEQUENCE</scope>
    <source>
        <strain evidence="2">N11-34</strain>
    </source>
</reference>
<dbReference type="SUPFAM" id="SSF51735">
    <property type="entry name" value="NAD(P)-binding Rossmann-fold domains"/>
    <property type="match status" value="1"/>
</dbReference>
<sequence>MAMRALLYDPGAPQGLRLGEAPDPEPGESQALVEVHAVSFNFGELAYREGRSRPGDIAGWDAAGVVARAAADGSGPAVGTRVVTFGWTGGWAELRAADTAELATVPDSVDLGEASALPVAGVTALQALRGLGPVVGRRVLITGASGGVGRFAVQLAHRAGAHVVASVGSPERGEGLADLGADEVVVGLEKVTEPVFGVLDNVGGPQLAEAFALVEPGGTAQAIGKASGLPTTIDFEQERHRGGHRRLEVFRVDSPLGADLAHLVKLLEGKRLDPQIGWRGSWERAPEAARALLGRRVRGKAVLDVVTPG</sequence>
<dbReference type="CDD" id="cd08270">
    <property type="entry name" value="MDR4"/>
    <property type="match status" value="1"/>
</dbReference>
<dbReference type="InterPro" id="IPR052585">
    <property type="entry name" value="Lipid_raft_assoc_Zn_ADH"/>
</dbReference>
<dbReference type="PANTHER" id="PTHR43482">
    <property type="entry name" value="PROTEIN AST1-RELATED"/>
    <property type="match status" value="1"/>
</dbReference>
<dbReference type="SMART" id="SM00829">
    <property type="entry name" value="PKS_ER"/>
    <property type="match status" value="1"/>
</dbReference>
<dbReference type="InterPro" id="IPR013149">
    <property type="entry name" value="ADH-like_C"/>
</dbReference>
<dbReference type="InterPro" id="IPR013154">
    <property type="entry name" value="ADH-like_N"/>
</dbReference>
<dbReference type="Gene3D" id="3.90.180.10">
    <property type="entry name" value="Medium-chain alcohol dehydrogenases, catalytic domain"/>
    <property type="match status" value="1"/>
</dbReference>
<keyword evidence="3" id="KW-1185">Reference proteome</keyword>
<feature type="domain" description="Enoyl reductase (ER)" evidence="1">
    <location>
        <begin position="11"/>
        <end position="303"/>
    </location>
</feature>
<dbReference type="Proteomes" id="UP001054854">
    <property type="component" value="Unassembled WGS sequence"/>
</dbReference>
<evidence type="ECO:0000313" key="2">
    <source>
        <dbReference type="EMBL" id="GHJ33559.1"/>
    </source>
</evidence>
<comment type="caution">
    <text evidence="2">The sequence shown here is derived from an EMBL/GenBank/DDBJ whole genome shotgun (WGS) entry which is preliminary data.</text>
</comment>
<organism evidence="2 3">
    <name type="scientific">Streptomyces hygroscopicus</name>
    <dbReference type="NCBI Taxonomy" id="1912"/>
    <lineage>
        <taxon>Bacteria</taxon>
        <taxon>Bacillati</taxon>
        <taxon>Actinomycetota</taxon>
        <taxon>Actinomycetes</taxon>
        <taxon>Kitasatosporales</taxon>
        <taxon>Streptomycetaceae</taxon>
        <taxon>Streptomyces</taxon>
        <taxon>Streptomyces violaceusniger group</taxon>
    </lineage>
</organism>
<dbReference type="EMBL" id="BNEK01000005">
    <property type="protein sequence ID" value="GHJ33559.1"/>
    <property type="molecule type" value="Genomic_DNA"/>
</dbReference>
<proteinExistence type="predicted"/>
<accession>A0ABQ3UD68</accession>
<dbReference type="Pfam" id="PF00107">
    <property type="entry name" value="ADH_zinc_N"/>
    <property type="match status" value="1"/>
</dbReference>
<dbReference type="InterPro" id="IPR020843">
    <property type="entry name" value="ER"/>
</dbReference>
<protein>
    <submittedName>
        <fullName evidence="2">Oxidoreductase</fullName>
    </submittedName>
</protein>
<dbReference type="Pfam" id="PF08240">
    <property type="entry name" value="ADH_N"/>
    <property type="match status" value="1"/>
</dbReference>
<name>A0ABQ3UD68_STRHY</name>
<dbReference type="InterPro" id="IPR036291">
    <property type="entry name" value="NAD(P)-bd_dom_sf"/>
</dbReference>
<evidence type="ECO:0000313" key="3">
    <source>
        <dbReference type="Proteomes" id="UP001054854"/>
    </source>
</evidence>
<gene>
    <name evidence="2" type="ORF">TPA0910_79920</name>
</gene>
<dbReference type="PANTHER" id="PTHR43482:SF1">
    <property type="entry name" value="PROTEIN AST1-RELATED"/>
    <property type="match status" value="1"/>
</dbReference>
<dbReference type="InterPro" id="IPR011032">
    <property type="entry name" value="GroES-like_sf"/>
</dbReference>
<dbReference type="Gene3D" id="3.40.50.720">
    <property type="entry name" value="NAD(P)-binding Rossmann-like Domain"/>
    <property type="match status" value="1"/>
</dbReference>
<evidence type="ECO:0000259" key="1">
    <source>
        <dbReference type="SMART" id="SM00829"/>
    </source>
</evidence>